<evidence type="ECO:0000259" key="20">
    <source>
        <dbReference type="Pfam" id="PF02896"/>
    </source>
</evidence>
<dbReference type="PRINTS" id="PR01736">
    <property type="entry name" value="PHPHTRNFRASE"/>
</dbReference>
<dbReference type="Pfam" id="PF05524">
    <property type="entry name" value="PEP-utilisers_N"/>
    <property type="match status" value="1"/>
</dbReference>
<dbReference type="EC" id="2.7.3.9" evidence="6 17"/>
<feature type="domain" description="Phosphotransferase system enzyme I N-terminal" evidence="21">
    <location>
        <begin position="6"/>
        <end position="128"/>
    </location>
</feature>
<evidence type="ECO:0000256" key="6">
    <source>
        <dbReference type="ARBA" id="ARBA00012232"/>
    </source>
</evidence>
<dbReference type="InterPro" id="IPR008731">
    <property type="entry name" value="PTS_EIN"/>
</dbReference>
<dbReference type="InterPro" id="IPR036618">
    <property type="entry name" value="PtsI_HPr-bd_sf"/>
</dbReference>
<keyword evidence="8 17" id="KW-0813">Transport</keyword>
<keyword evidence="11 17" id="KW-0808">Transferase</keyword>
<evidence type="ECO:0000256" key="12">
    <source>
        <dbReference type="ARBA" id="ARBA00022683"/>
    </source>
</evidence>
<evidence type="ECO:0000256" key="4">
    <source>
        <dbReference type="ARBA" id="ARBA00004496"/>
    </source>
</evidence>
<sequence>MSSQVSGIAASDGIAQAKAYRLIEPDLTVEKTKVSNTEEEKKRLTKAIDEAKEQLGKIRAIAVESLGEEEAQVFDAHVMVLSDPDLIDQTHSAIDNDQVNAEFAFEQVTDTFISMFEAMEDNAYMQERAADIRDVRKRVLARLLNVTLPSPATIDEEVIIIAEDLTPSDTAQLNKQYVKAFVTDIGGRTSHSAIMARSLEIPAIVGTKNITELVSEGDQLIVDGLEGEVYINPSEETSSQFKKKAEEFASLKKEWDRLIDEPSVTKDGKYVELAANIGTPKDLEGVKNNGGEAVGLYRTEFLYMDSTELPSEDDQFEAYKNVLEGMDGKPVVVRTMDIGGDKELPYLELPDEMNPFLGYRAIRVSLDQDDIFRTQLRALLRASVYGTLRIMFPMIATLNEFRDAKAIYEEEKQKLQNEGVEISDSIEVGIMVEIPSAAVLADQFAKEVDFFSIGTNDLIQYSMAADRMNERVSYLYQPYNPSLLRLIKNVIDAAHKEGKWAGMCGEMAGDQTAVPLLLGLGLDEFSMSATSILKTRSLLKKLDSEKMAELSERAVTECTTSEEVVALVDQYTEE</sequence>
<evidence type="ECO:0000256" key="9">
    <source>
        <dbReference type="ARBA" id="ARBA00022490"/>
    </source>
</evidence>
<evidence type="ECO:0000256" key="3">
    <source>
        <dbReference type="ARBA" id="ARBA00002728"/>
    </source>
</evidence>
<evidence type="ECO:0000256" key="11">
    <source>
        <dbReference type="ARBA" id="ARBA00022679"/>
    </source>
</evidence>
<dbReference type="SUPFAM" id="SSF51621">
    <property type="entry name" value="Phosphoenolpyruvate/pyruvate domain"/>
    <property type="match status" value="1"/>
</dbReference>
<dbReference type="InterPro" id="IPR006318">
    <property type="entry name" value="PTS_EI-like"/>
</dbReference>
<gene>
    <name evidence="22" type="primary">ptsP</name>
    <name evidence="22" type="ORF">GCM10008932_17010</name>
</gene>
<dbReference type="PANTHER" id="PTHR46244:SF3">
    <property type="entry name" value="PHOSPHOENOLPYRUVATE-PROTEIN PHOSPHOTRANSFERASE"/>
    <property type="match status" value="1"/>
</dbReference>
<evidence type="ECO:0000256" key="18">
    <source>
        <dbReference type="SAM" id="Coils"/>
    </source>
</evidence>
<dbReference type="NCBIfam" id="TIGR01417">
    <property type="entry name" value="PTS_I_fam"/>
    <property type="match status" value="1"/>
</dbReference>
<dbReference type="InterPro" id="IPR023151">
    <property type="entry name" value="PEP_util_CS"/>
</dbReference>
<keyword evidence="13 17" id="KW-0479">Metal-binding</keyword>
<organism evidence="22 23">
    <name type="scientific">Alkalibacterium iburiense</name>
    <dbReference type="NCBI Taxonomy" id="290589"/>
    <lineage>
        <taxon>Bacteria</taxon>
        <taxon>Bacillati</taxon>
        <taxon>Bacillota</taxon>
        <taxon>Bacilli</taxon>
        <taxon>Lactobacillales</taxon>
        <taxon>Carnobacteriaceae</taxon>
        <taxon>Alkalibacterium</taxon>
    </lineage>
</organism>
<evidence type="ECO:0000256" key="16">
    <source>
        <dbReference type="ARBA" id="ARBA00033235"/>
    </source>
</evidence>
<dbReference type="PROSITE" id="PS00742">
    <property type="entry name" value="PEP_ENZYMES_2"/>
    <property type="match status" value="1"/>
</dbReference>
<keyword evidence="14 17" id="KW-0418">Kinase</keyword>
<keyword evidence="18" id="KW-0175">Coiled coil</keyword>
<dbReference type="InterPro" id="IPR036637">
    <property type="entry name" value="Phosphohistidine_dom_sf"/>
</dbReference>
<accession>A0ABN0XJF3</accession>
<evidence type="ECO:0000256" key="8">
    <source>
        <dbReference type="ARBA" id="ARBA00022448"/>
    </source>
</evidence>
<dbReference type="SUPFAM" id="SSF47831">
    <property type="entry name" value="Enzyme I of the PEP:sugar phosphotransferase system HPr-binding (sub)domain"/>
    <property type="match status" value="1"/>
</dbReference>
<comment type="cofactor">
    <cofactor evidence="2 17">
        <name>Mg(2+)</name>
        <dbReference type="ChEBI" id="CHEBI:18420"/>
    </cofactor>
</comment>
<name>A0ABN0XJF3_9LACT</name>
<keyword evidence="9 17" id="KW-0963">Cytoplasm</keyword>
<feature type="coiled-coil region" evidence="18">
    <location>
        <begin position="34"/>
        <end position="61"/>
    </location>
</feature>
<dbReference type="Pfam" id="PF02896">
    <property type="entry name" value="PEP-utilizers_C"/>
    <property type="match status" value="1"/>
</dbReference>
<dbReference type="PROSITE" id="PS00370">
    <property type="entry name" value="PEP_ENZYMES_PHOS_SITE"/>
    <property type="match status" value="1"/>
</dbReference>
<evidence type="ECO:0000313" key="23">
    <source>
        <dbReference type="Proteomes" id="UP001501166"/>
    </source>
</evidence>
<keyword evidence="23" id="KW-1185">Reference proteome</keyword>
<comment type="subcellular location">
    <subcellularLocation>
        <location evidence="4 17">Cytoplasm</location>
    </subcellularLocation>
</comment>
<evidence type="ECO:0000256" key="17">
    <source>
        <dbReference type="PIRNR" id="PIRNR000732"/>
    </source>
</evidence>
<comment type="similarity">
    <text evidence="5 17">Belongs to the PEP-utilizing enzyme family.</text>
</comment>
<dbReference type="Gene3D" id="1.10.274.10">
    <property type="entry name" value="PtsI, HPr-binding domain"/>
    <property type="match status" value="1"/>
</dbReference>
<protein>
    <recommendedName>
        <fullName evidence="7 17">Phosphoenolpyruvate-protein phosphotransferase</fullName>
        <ecNumber evidence="6 17">2.7.3.9</ecNumber>
    </recommendedName>
    <alternativeName>
        <fullName evidence="16 17">Phosphotransferase system, enzyme I</fullName>
    </alternativeName>
</protein>
<dbReference type="Pfam" id="PF00391">
    <property type="entry name" value="PEP-utilizers"/>
    <property type="match status" value="1"/>
</dbReference>
<dbReference type="InterPro" id="IPR000121">
    <property type="entry name" value="PEP_util_C"/>
</dbReference>
<evidence type="ECO:0000256" key="14">
    <source>
        <dbReference type="ARBA" id="ARBA00022777"/>
    </source>
</evidence>
<dbReference type="InterPro" id="IPR008279">
    <property type="entry name" value="PEP-util_enz_mobile_dom"/>
</dbReference>
<keyword evidence="10 17" id="KW-0762">Sugar transport</keyword>
<evidence type="ECO:0000256" key="10">
    <source>
        <dbReference type="ARBA" id="ARBA00022597"/>
    </source>
</evidence>
<dbReference type="PIRSF" id="PIRSF000732">
    <property type="entry name" value="PTS_enzyme_I"/>
    <property type="match status" value="1"/>
</dbReference>
<dbReference type="EMBL" id="BAAACW010000109">
    <property type="protein sequence ID" value="GAA0365411.1"/>
    <property type="molecule type" value="Genomic_DNA"/>
</dbReference>
<proteinExistence type="inferred from homology"/>
<keyword evidence="15 17" id="KW-0460">Magnesium</keyword>
<dbReference type="InterPro" id="IPR018274">
    <property type="entry name" value="PEP_util_AS"/>
</dbReference>
<dbReference type="InterPro" id="IPR050499">
    <property type="entry name" value="PEP-utilizing_PTS_enzyme"/>
</dbReference>
<dbReference type="InterPro" id="IPR040442">
    <property type="entry name" value="Pyrv_kinase-like_dom_sf"/>
</dbReference>
<evidence type="ECO:0000256" key="7">
    <source>
        <dbReference type="ARBA" id="ARBA00016544"/>
    </source>
</evidence>
<evidence type="ECO:0000256" key="1">
    <source>
        <dbReference type="ARBA" id="ARBA00000683"/>
    </source>
</evidence>
<comment type="catalytic activity">
    <reaction evidence="1 17">
        <text>L-histidyl-[protein] + phosphoenolpyruvate = N(pros)-phospho-L-histidyl-[protein] + pyruvate</text>
        <dbReference type="Rhea" id="RHEA:23880"/>
        <dbReference type="Rhea" id="RHEA-COMP:9745"/>
        <dbReference type="Rhea" id="RHEA-COMP:9746"/>
        <dbReference type="ChEBI" id="CHEBI:15361"/>
        <dbReference type="ChEBI" id="CHEBI:29979"/>
        <dbReference type="ChEBI" id="CHEBI:58702"/>
        <dbReference type="ChEBI" id="CHEBI:64837"/>
        <dbReference type="EC" id="2.7.3.9"/>
    </reaction>
</comment>
<feature type="domain" description="PEP-utilising enzyme C-terminal" evidence="20">
    <location>
        <begin position="252"/>
        <end position="543"/>
    </location>
</feature>
<evidence type="ECO:0000256" key="5">
    <source>
        <dbReference type="ARBA" id="ARBA00007837"/>
    </source>
</evidence>
<feature type="domain" description="PEP-utilising enzyme mobile" evidence="19">
    <location>
        <begin position="155"/>
        <end position="227"/>
    </location>
</feature>
<dbReference type="RefSeq" id="WP_343755673.1">
    <property type="nucleotide sequence ID" value="NZ_BAAACW010000109.1"/>
</dbReference>
<comment type="caution">
    <text evidence="22">The sequence shown here is derived from an EMBL/GenBank/DDBJ whole genome shotgun (WGS) entry which is preliminary data.</text>
</comment>
<evidence type="ECO:0000256" key="13">
    <source>
        <dbReference type="ARBA" id="ARBA00022723"/>
    </source>
</evidence>
<evidence type="ECO:0000259" key="19">
    <source>
        <dbReference type="Pfam" id="PF00391"/>
    </source>
</evidence>
<evidence type="ECO:0000313" key="22">
    <source>
        <dbReference type="EMBL" id="GAA0365411.1"/>
    </source>
</evidence>
<dbReference type="Gene3D" id="3.50.30.10">
    <property type="entry name" value="Phosphohistidine domain"/>
    <property type="match status" value="1"/>
</dbReference>
<evidence type="ECO:0000256" key="2">
    <source>
        <dbReference type="ARBA" id="ARBA00001946"/>
    </source>
</evidence>
<dbReference type="PANTHER" id="PTHR46244">
    <property type="entry name" value="PHOSPHOENOLPYRUVATE-PROTEIN PHOSPHOTRANSFERASE"/>
    <property type="match status" value="1"/>
</dbReference>
<keyword evidence="12 17" id="KW-0598">Phosphotransferase system</keyword>
<reference evidence="22 23" key="1">
    <citation type="journal article" date="2019" name="Int. J. Syst. Evol. Microbiol.">
        <title>The Global Catalogue of Microorganisms (GCM) 10K type strain sequencing project: providing services to taxonomists for standard genome sequencing and annotation.</title>
        <authorList>
            <consortium name="The Broad Institute Genomics Platform"/>
            <consortium name="The Broad Institute Genome Sequencing Center for Infectious Disease"/>
            <person name="Wu L."/>
            <person name="Ma J."/>
        </authorList>
    </citation>
    <scope>NUCLEOTIDE SEQUENCE [LARGE SCALE GENOMIC DNA]</scope>
    <source>
        <strain evidence="22 23">JCM 12662</strain>
    </source>
</reference>
<comment type="function">
    <text evidence="3 17">General (non sugar-specific) component of the phosphoenolpyruvate-dependent sugar phosphotransferase system (sugar PTS). This major carbohydrate active-transport system catalyzes the phosphorylation of incoming sugar substrates concomitantly with their translocation across the cell membrane. Enzyme I transfers the phosphoryl group from phosphoenolpyruvate (PEP) to the phosphoryl carrier protein (HPr).</text>
</comment>
<dbReference type="Proteomes" id="UP001501166">
    <property type="component" value="Unassembled WGS sequence"/>
</dbReference>
<dbReference type="Gene3D" id="3.20.20.60">
    <property type="entry name" value="Phosphoenolpyruvate-binding domains"/>
    <property type="match status" value="1"/>
</dbReference>
<dbReference type="SUPFAM" id="SSF52009">
    <property type="entry name" value="Phosphohistidine domain"/>
    <property type="match status" value="1"/>
</dbReference>
<evidence type="ECO:0000256" key="15">
    <source>
        <dbReference type="ARBA" id="ARBA00022842"/>
    </source>
</evidence>
<dbReference type="InterPro" id="IPR024692">
    <property type="entry name" value="PTS_EI"/>
</dbReference>
<dbReference type="InterPro" id="IPR015813">
    <property type="entry name" value="Pyrv/PenolPyrv_kinase-like_dom"/>
</dbReference>
<evidence type="ECO:0000259" key="21">
    <source>
        <dbReference type="Pfam" id="PF05524"/>
    </source>
</evidence>